<protein>
    <submittedName>
        <fullName evidence="2">Uncharacterized protein</fullName>
    </submittedName>
</protein>
<name>L7VS64_9BACT</name>
<reference evidence="2" key="1">
    <citation type="submission" date="2012-09" db="EMBL/GenBank/DDBJ databases">
        <title>Metagenomic Characterization of a Microbial Community in Wastewater Detects High Levels of Antibiotic Resistance.</title>
        <authorList>
            <person name="Abrams M."/>
            <person name="Caldwell A."/>
            <person name="Vandaei E."/>
            <person name="Lee W."/>
            <person name="Perrott J."/>
            <person name="Khan S.Y."/>
            <person name="Ta J."/>
            <person name="Romero D."/>
            <person name="Nguyen V."/>
            <person name="Pourmand N."/>
            <person name="Ouverney C.C."/>
        </authorList>
    </citation>
    <scope>NUCLEOTIDE SEQUENCE</scope>
</reference>
<proteinExistence type="predicted"/>
<feature type="compositionally biased region" description="Polar residues" evidence="1">
    <location>
        <begin position="8"/>
        <end position="20"/>
    </location>
</feature>
<dbReference type="AlphaFoldDB" id="L7VS64"/>
<sequence>MDNPEIAKSQSRKNPTSSRRSFPELEIKAELQALQSEKDQTQTMAERLEDYFAPAL</sequence>
<feature type="region of interest" description="Disordered" evidence="1">
    <location>
        <begin position="1"/>
        <end position="23"/>
    </location>
</feature>
<accession>L7VS64</accession>
<evidence type="ECO:0000313" key="2">
    <source>
        <dbReference type="EMBL" id="AGC71862.1"/>
    </source>
</evidence>
<evidence type="ECO:0000256" key="1">
    <source>
        <dbReference type="SAM" id="MobiDB-lite"/>
    </source>
</evidence>
<organism evidence="2">
    <name type="scientific">uncultured bacterium A1Q1_fos_2140</name>
    <dbReference type="NCBI Taxonomy" id="1256565"/>
    <lineage>
        <taxon>Bacteria</taxon>
        <taxon>environmental samples</taxon>
    </lineage>
</organism>
<dbReference type="EMBL" id="JX649885">
    <property type="protein sequence ID" value="AGC71862.1"/>
    <property type="molecule type" value="Genomic_DNA"/>
</dbReference>